<dbReference type="AlphaFoldDB" id="A0A8T1VY11"/>
<organism evidence="2 3">
    <name type="scientific">Phytophthora pseudosyringae</name>
    <dbReference type="NCBI Taxonomy" id="221518"/>
    <lineage>
        <taxon>Eukaryota</taxon>
        <taxon>Sar</taxon>
        <taxon>Stramenopiles</taxon>
        <taxon>Oomycota</taxon>
        <taxon>Peronosporomycetes</taxon>
        <taxon>Peronosporales</taxon>
        <taxon>Peronosporaceae</taxon>
        <taxon>Phytophthora</taxon>
    </lineage>
</organism>
<gene>
    <name evidence="2" type="ORF">PHYPSEUDO_002233</name>
</gene>
<evidence type="ECO:0000313" key="3">
    <source>
        <dbReference type="Proteomes" id="UP000694044"/>
    </source>
</evidence>
<protein>
    <submittedName>
        <fullName evidence="2">Uncharacterized protein</fullName>
    </submittedName>
</protein>
<evidence type="ECO:0000256" key="1">
    <source>
        <dbReference type="SAM" id="Phobius"/>
    </source>
</evidence>
<keyword evidence="3" id="KW-1185">Reference proteome</keyword>
<reference evidence="2" key="1">
    <citation type="submission" date="2021-02" db="EMBL/GenBank/DDBJ databases">
        <authorList>
            <person name="Palmer J.M."/>
        </authorList>
    </citation>
    <scope>NUCLEOTIDE SEQUENCE</scope>
    <source>
        <strain evidence="2">SCRP734</strain>
    </source>
</reference>
<dbReference type="Proteomes" id="UP000694044">
    <property type="component" value="Unassembled WGS sequence"/>
</dbReference>
<proteinExistence type="predicted"/>
<sequence>MGSSGVYIAVYCLIVLAMLLVVGYGYWAWQGYRRAMRDALMRRHERDVERGEHVDQDNYWRRTDPRSPQSVINAVPVALPTPYTKATEVTYTTGMKTDL</sequence>
<accession>A0A8T1VY11</accession>
<comment type="caution">
    <text evidence="2">The sequence shown here is derived from an EMBL/GenBank/DDBJ whole genome shotgun (WGS) entry which is preliminary data.</text>
</comment>
<name>A0A8T1VY11_9STRA</name>
<keyword evidence="1" id="KW-1133">Transmembrane helix</keyword>
<keyword evidence="1" id="KW-0812">Transmembrane</keyword>
<evidence type="ECO:0000313" key="2">
    <source>
        <dbReference type="EMBL" id="KAG7384780.1"/>
    </source>
</evidence>
<feature type="transmembrane region" description="Helical" evidence="1">
    <location>
        <begin position="6"/>
        <end position="27"/>
    </location>
</feature>
<keyword evidence="1" id="KW-0472">Membrane</keyword>
<dbReference type="OrthoDB" id="105990at2759"/>
<dbReference type="EMBL" id="JAGDFM010000138">
    <property type="protein sequence ID" value="KAG7384780.1"/>
    <property type="molecule type" value="Genomic_DNA"/>
</dbReference>